<dbReference type="Gene3D" id="2.60.120.620">
    <property type="entry name" value="q2cbj1_9rhob like domain"/>
    <property type="match status" value="1"/>
</dbReference>
<evidence type="ECO:0000313" key="2">
    <source>
        <dbReference type="EMBL" id="GMH79345.1"/>
    </source>
</evidence>
<comment type="caution">
    <text evidence="2">The sequence shown here is derived from an EMBL/GenBank/DDBJ whole genome shotgun (WGS) entry which is preliminary data.</text>
</comment>
<dbReference type="InterPro" id="IPR051961">
    <property type="entry name" value="Fungal_Metabolite_Diox"/>
</dbReference>
<proteinExistence type="predicted"/>
<protein>
    <recommendedName>
        <fullName evidence="1">Polysaccharide biosynthesis domain-containing protein</fullName>
    </recommendedName>
</protein>
<reference evidence="3" key="1">
    <citation type="journal article" date="2023" name="Commun. Biol.">
        <title>Genome analysis of Parmales, the sister group of diatoms, reveals the evolutionary specialization of diatoms from phago-mixotrophs to photoautotrophs.</title>
        <authorList>
            <person name="Ban H."/>
            <person name="Sato S."/>
            <person name="Yoshikawa S."/>
            <person name="Yamada K."/>
            <person name="Nakamura Y."/>
            <person name="Ichinomiya M."/>
            <person name="Sato N."/>
            <person name="Blanc-Mathieu R."/>
            <person name="Endo H."/>
            <person name="Kuwata A."/>
            <person name="Ogata H."/>
        </authorList>
    </citation>
    <scope>NUCLEOTIDE SEQUENCE [LARGE SCALE GENOMIC DNA]</scope>
</reference>
<evidence type="ECO:0000313" key="3">
    <source>
        <dbReference type="Proteomes" id="UP001162640"/>
    </source>
</evidence>
<organism evidence="2 3">
    <name type="scientific">Triparma laevis f. inornata</name>
    <dbReference type="NCBI Taxonomy" id="1714386"/>
    <lineage>
        <taxon>Eukaryota</taxon>
        <taxon>Sar</taxon>
        <taxon>Stramenopiles</taxon>
        <taxon>Ochrophyta</taxon>
        <taxon>Bolidophyceae</taxon>
        <taxon>Parmales</taxon>
        <taxon>Triparmaceae</taxon>
        <taxon>Triparma</taxon>
    </lineage>
</organism>
<evidence type="ECO:0000259" key="1">
    <source>
        <dbReference type="Pfam" id="PF04669"/>
    </source>
</evidence>
<sequence>MAAITNDPEMERLGANASAHHALQYWSSLSSAARFDSHAFDSLWDDWSTPPPTDSFGQTWRSLLIASEGTIPDFSFMTLIREKSESMFYMDEEECCGGMLIVPRAQFYFIEIARCKEKYYGKTFRRILSIFELISFKNTLLTYLTNPSTPSVTINETISTIDELYPLPHKLSIARSGIGRVLRKLSTINNAAKELLERWRHGVELGNLAANIEVNCKIREAAVYGIKRIMLSLNSSTTTSKFENLVDTLDCTGKSVEEITSTFLKKGVVYHPQPIFTPSEIMELQKMSKSAFNDLISEQLKPRGLSLNAEFDFNEVRHRPGNRLDNRYKIDPTIVLENEEIIKIVNSIFGESDAGKVKLLYSGIVHSFPKKEGADNAPQVWHRDGPSLVNGVENRTHCLNLFIPLINVNENNGSTEFVPTTHQDAQFEKLAPEIIKSNELDEFYLHPTAVKPSCEAGGWLAFDIRTMHRGGCNFSDSNRDVMYLTFAWDWFVDVHMFNSSSLIPTSTTITHQCLVEGLINLIGEDVEWSAMEGVGHPHYTLKFEDLLMECLGEEEERGRENVKGCRRFLGLEEREREAFVMGVLRCLKGEEGRRVKIENLRSNRQKREKLQKSSTDSSNFTSITEDYSDIQCLYSTLNTLLSPSLLSFGFTLDPHCSGFLIMLSLMKRVDVKNRDCLEEAFTSWWNGSEDNSRFFFSKKHENEGFENVDTLIVVFSSLGSGLVRPEWGGTLKQLSVFDAESRYKVLHVLDPAYSWFNQDPSCKWKGGEYYENEIKKRIYDTSVERVIFLGDSMGGAGALRFCHLANYTLSFTPQIDLVGYAAVKRSDFKLSTKKEFKERIALNVKNTDSNNYVEIHYGEHCTEDVRQIKILGDDFNSSSSPNVKIVTHDFDDHTLSIHLKKKNELEPLISKFFKFAIGDFSEEEKLEELRKSKPLLPVGTCVGVYYDCYHLGEVIEVDEKLRKILVRYVPNNDEYWEDYPSNNPIVERREGDFRVVSREEFEGRVVLRRGDEETRERLFFEREEDGGGEKGEIEGRTMRML</sequence>
<dbReference type="Pfam" id="PF05721">
    <property type="entry name" value="PhyH"/>
    <property type="match status" value="1"/>
</dbReference>
<dbReference type="Pfam" id="PF04669">
    <property type="entry name" value="PBDC1"/>
    <property type="match status" value="1"/>
</dbReference>
<dbReference type="EMBL" id="BLQM01000264">
    <property type="protein sequence ID" value="GMH79345.1"/>
    <property type="molecule type" value="Genomic_DNA"/>
</dbReference>
<dbReference type="SUPFAM" id="SSF51197">
    <property type="entry name" value="Clavaminate synthase-like"/>
    <property type="match status" value="1"/>
</dbReference>
<dbReference type="AlphaFoldDB" id="A0A9W7B4B8"/>
<name>A0A9W7B4B8_9STRA</name>
<accession>A0A9W7B4B8</accession>
<dbReference type="PANTHER" id="PTHR37563:SF2">
    <property type="entry name" value="PHYTANOYL-COA DIOXYGENASE FAMILY PROTEIN (AFU_ORTHOLOGUE AFUA_2G03330)"/>
    <property type="match status" value="1"/>
</dbReference>
<dbReference type="PANTHER" id="PTHR37563">
    <property type="entry name" value="PHYTANOYL-COA DIOXYGENASE FAMILY PROTEIN (AFU_ORTHOLOGUE AFUA_2G03330)"/>
    <property type="match status" value="1"/>
</dbReference>
<gene>
    <name evidence="2" type="ORF">TL16_g08113</name>
</gene>
<dbReference type="InterPro" id="IPR023139">
    <property type="entry name" value="PBDC1-like_dom_sf"/>
</dbReference>
<dbReference type="InterPro" id="IPR021148">
    <property type="entry name" value="Polysacc_synth_dom"/>
</dbReference>
<feature type="domain" description="Polysaccharide biosynthesis" evidence="1">
    <location>
        <begin position="58"/>
        <end position="117"/>
    </location>
</feature>
<dbReference type="Proteomes" id="UP001162640">
    <property type="component" value="Unassembled WGS sequence"/>
</dbReference>
<dbReference type="InterPro" id="IPR008775">
    <property type="entry name" value="Phytyl_CoA_dOase-like"/>
</dbReference>
<dbReference type="Gene3D" id="1.10.3560.10">
    <property type="entry name" value="yst0336 like domain"/>
    <property type="match status" value="1"/>
</dbReference>